<comment type="similarity">
    <text evidence="2 6">Belongs to the transposase mutator family.</text>
</comment>
<dbReference type="Pfam" id="PF00872">
    <property type="entry name" value="Transposase_mut"/>
    <property type="match status" value="1"/>
</dbReference>
<proteinExistence type="inferred from homology"/>
<dbReference type="PANTHER" id="PTHR33217:SF5">
    <property type="entry name" value="MUTATOR FAMILY TRANSPOSASE"/>
    <property type="match status" value="1"/>
</dbReference>
<dbReference type="HOGENOM" id="CLU_036805_2_0_10"/>
<evidence type="ECO:0000256" key="7">
    <source>
        <dbReference type="SAM" id="MobiDB-lite"/>
    </source>
</evidence>
<evidence type="ECO:0000256" key="3">
    <source>
        <dbReference type="ARBA" id="ARBA00022578"/>
    </source>
</evidence>
<keyword evidence="9" id="KW-1185">Reference proteome</keyword>
<dbReference type="GO" id="GO:0003677">
    <property type="term" value="F:DNA binding"/>
    <property type="evidence" value="ECO:0007669"/>
    <property type="project" value="UniProtKB-UniRule"/>
</dbReference>
<gene>
    <name evidence="8" type="ordered locus">IALB_0877</name>
</gene>
<dbReference type="PROSITE" id="PS01007">
    <property type="entry name" value="TRANSPOSASE_MUTATOR"/>
    <property type="match status" value="1"/>
</dbReference>
<evidence type="ECO:0000256" key="5">
    <source>
        <dbReference type="ARBA" id="ARBA00023172"/>
    </source>
</evidence>
<evidence type="ECO:0000256" key="1">
    <source>
        <dbReference type="ARBA" id="ARBA00002190"/>
    </source>
</evidence>
<reference evidence="8 9" key="1">
    <citation type="journal article" date="2012" name="Front. Microbiol.">
        <title>Complete genome of Ignavibacterium album, a metabolically versatile, flagellated, facultative anaerobe from the phylum Chlorobi.</title>
        <authorList>
            <person name="Liu Z."/>
            <person name="Frigaard N.-U."/>
            <person name="Vogl K."/>
            <person name="Iino T."/>
            <person name="Ohkuma M."/>
            <person name="Overmann J."/>
            <person name="Bryant D.A."/>
        </authorList>
    </citation>
    <scope>NUCLEOTIDE SEQUENCE [LARGE SCALE GENOMIC DNA]</scope>
    <source>
        <strain evidence="9">DSM 19864 / JCM 16511 / NBRC 101810 / Mat9-16</strain>
    </source>
</reference>
<protein>
    <recommendedName>
        <fullName evidence="6">Mutator family transposase</fullName>
    </recommendedName>
</protein>
<evidence type="ECO:0000313" key="8">
    <source>
        <dbReference type="EMBL" id="AFH48589.1"/>
    </source>
</evidence>
<keyword evidence="6" id="KW-0814">Transposable element</keyword>
<dbReference type="NCBIfam" id="NF033543">
    <property type="entry name" value="transpos_IS256"/>
    <property type="match status" value="1"/>
</dbReference>
<dbReference type="KEGG" id="ial:IALB_0877"/>
<sequence length="373" mass="42538">MELTPEMIEQLKADLKTAKTYQDLMGDNGAIKKIIKATLEGMLDAELTEHLGYEKYSPTGRNTGNSRNGKTHKTLKNDNGEIELTVPRDRNSTFDPVVVKKYERTLGPIEDKIISMYAKGMTTRDIQSHVQEFYGLDVSASLVSQITDKIIDLAKEWHNRPLEKVYPIVFFDAIHYKVTSEGKVTNKAAYTCLALDITGRKDLLGLWVSEAEGSNFWLSVLTELKNRGVQDILIACIDGLKGFPEAINTVFPGTEIQLCIIHLIRNTLRYIASKDQKSFMKQLRQVYSAPTEEAALIALDRLEENWAKKYSLSIRTWRQNWAHASTFFKYPDEIRKIIYTTNAVETVYLQFIKVTKQRSISPNSLPAFGWMMH</sequence>
<feature type="compositionally biased region" description="Polar residues" evidence="7">
    <location>
        <begin position="59"/>
        <end position="68"/>
    </location>
</feature>
<comment type="function">
    <text evidence="1 6">Required for the transposition of the insertion element.</text>
</comment>
<name>I0AHY2_IGNAJ</name>
<dbReference type="eggNOG" id="COG3328">
    <property type="taxonomic scope" value="Bacteria"/>
</dbReference>
<evidence type="ECO:0000256" key="4">
    <source>
        <dbReference type="ARBA" id="ARBA00023125"/>
    </source>
</evidence>
<dbReference type="EMBL" id="CP003418">
    <property type="protein sequence ID" value="AFH48589.1"/>
    <property type="molecule type" value="Genomic_DNA"/>
</dbReference>
<dbReference type="InterPro" id="IPR001207">
    <property type="entry name" value="Transposase_mutator"/>
</dbReference>
<dbReference type="Proteomes" id="UP000007394">
    <property type="component" value="Chromosome"/>
</dbReference>
<organism evidence="8 9">
    <name type="scientific">Ignavibacterium album (strain DSM 19864 / JCM 16511 / NBRC 101810 / Mat9-16)</name>
    <dbReference type="NCBI Taxonomy" id="945713"/>
    <lineage>
        <taxon>Bacteria</taxon>
        <taxon>Pseudomonadati</taxon>
        <taxon>Ignavibacteriota</taxon>
        <taxon>Ignavibacteria</taxon>
        <taxon>Ignavibacteriales</taxon>
        <taxon>Ignavibacteriaceae</taxon>
        <taxon>Ignavibacterium</taxon>
    </lineage>
</organism>
<keyword evidence="5 6" id="KW-0233">DNA recombination</keyword>
<evidence type="ECO:0000256" key="2">
    <source>
        <dbReference type="ARBA" id="ARBA00010961"/>
    </source>
</evidence>
<feature type="region of interest" description="Disordered" evidence="7">
    <location>
        <begin position="54"/>
        <end position="75"/>
    </location>
</feature>
<dbReference type="GO" id="GO:0004803">
    <property type="term" value="F:transposase activity"/>
    <property type="evidence" value="ECO:0007669"/>
    <property type="project" value="UniProtKB-UniRule"/>
</dbReference>
<dbReference type="PATRIC" id="fig|945713.3.peg.883"/>
<keyword evidence="3 6" id="KW-0815">Transposition</keyword>
<evidence type="ECO:0000313" key="9">
    <source>
        <dbReference type="Proteomes" id="UP000007394"/>
    </source>
</evidence>
<dbReference type="GO" id="GO:0006313">
    <property type="term" value="P:DNA transposition"/>
    <property type="evidence" value="ECO:0007669"/>
    <property type="project" value="UniProtKB-UniRule"/>
</dbReference>
<keyword evidence="4 6" id="KW-0238">DNA-binding</keyword>
<accession>I0AHY2</accession>
<evidence type="ECO:0000256" key="6">
    <source>
        <dbReference type="RuleBase" id="RU365089"/>
    </source>
</evidence>
<dbReference type="AlphaFoldDB" id="I0AHY2"/>
<dbReference type="PANTHER" id="PTHR33217">
    <property type="entry name" value="TRANSPOSASE FOR INSERTION SEQUENCE ELEMENT IS1081"/>
    <property type="match status" value="1"/>
</dbReference>